<dbReference type="AlphaFoldDB" id="A0A9X2VKP3"/>
<dbReference type="Proteomes" id="UP001141259">
    <property type="component" value="Unassembled WGS sequence"/>
</dbReference>
<dbReference type="Pfam" id="PF08245">
    <property type="entry name" value="Mur_ligase_M"/>
    <property type="match status" value="1"/>
</dbReference>
<dbReference type="InterPro" id="IPR036565">
    <property type="entry name" value="Mur-like_cat_sf"/>
</dbReference>
<keyword evidence="9 10" id="KW-0961">Cell wall biogenesis/degradation</keyword>
<dbReference type="Pfam" id="PF02875">
    <property type="entry name" value="Mur_ligase_C"/>
    <property type="match status" value="1"/>
</dbReference>
<protein>
    <recommendedName>
        <fullName evidence="10 11">UDP-N-acetylmuramoyl-tripeptide--D-alanyl-D-alanine ligase</fullName>
        <ecNumber evidence="10 11">6.3.2.10</ecNumber>
    </recommendedName>
    <alternativeName>
        <fullName evidence="10">D-alanyl-D-alanine-adding enzyme</fullName>
    </alternativeName>
</protein>
<dbReference type="GO" id="GO:0005737">
    <property type="term" value="C:cytoplasm"/>
    <property type="evidence" value="ECO:0007669"/>
    <property type="project" value="UniProtKB-SubCell"/>
</dbReference>
<evidence type="ECO:0000259" key="13">
    <source>
        <dbReference type="Pfam" id="PF02875"/>
    </source>
</evidence>
<dbReference type="InterPro" id="IPR000713">
    <property type="entry name" value="Mur_ligase_N"/>
</dbReference>
<keyword evidence="7 10" id="KW-0573">Peptidoglycan synthesis</keyword>
<feature type="domain" description="Mur ligase C-terminal" evidence="13">
    <location>
        <begin position="346"/>
        <end position="473"/>
    </location>
</feature>
<evidence type="ECO:0000313" key="15">
    <source>
        <dbReference type="EMBL" id="MCS7477832.1"/>
    </source>
</evidence>
<sequence>MIPLDLATVAAAVGGRLHRADGSRQVLGGVEFDSRNVRPGTLFVALPGKNADGHEFAEQAVAQGAVAVLAAHEVAAPAIVVPVTGDHVPSRVLALAGDRDGSGAAVLAALAKLAGHVVRRLPDCAVVGVTGSCGKTSTKDLIGHLLAPLGPTVVSPRSFNNELGQPWTVLRAEERTRHLVLELGTRGVGQLAALCATAPPRIGVVLNVGDAHLGEFGSRDAIATAKGELVEALPDASAGGVAVLNADDPRVAAMSTRTSARVVLTGRAATAHVRATDVEVDGLARARFTLRLDGAGGTTSARIALPTHGEHQVDNALAAAAVALELGATVDDVVAGLQAERPLAPHRMAVHRTADGVTVIDDARNASSGSMLAALRTLASTTTTDGGRKWAVLGAMRELGDATDETHDRVGGLAARYADRVVSVGGDARLIHAAAAAAGTGARADHVPDTESATALLRDELREGDVVLIKGARLAALWRIAEALLPPEVPSTGWDSDFVKVAD</sequence>
<feature type="domain" description="Mur ligase N-terminal catalytic" evidence="12">
    <location>
        <begin position="29"/>
        <end position="77"/>
    </location>
</feature>
<evidence type="ECO:0000256" key="10">
    <source>
        <dbReference type="HAMAP-Rule" id="MF_02019"/>
    </source>
</evidence>
<evidence type="ECO:0000256" key="5">
    <source>
        <dbReference type="ARBA" id="ARBA00022840"/>
    </source>
</evidence>
<dbReference type="GO" id="GO:0047480">
    <property type="term" value="F:UDP-N-acetylmuramoyl-tripeptide-D-alanyl-D-alanine ligase activity"/>
    <property type="evidence" value="ECO:0007669"/>
    <property type="project" value="UniProtKB-UniRule"/>
</dbReference>
<dbReference type="GO" id="GO:0051301">
    <property type="term" value="P:cell division"/>
    <property type="evidence" value="ECO:0007669"/>
    <property type="project" value="UniProtKB-KW"/>
</dbReference>
<dbReference type="HAMAP" id="MF_02019">
    <property type="entry name" value="MurF"/>
    <property type="match status" value="1"/>
</dbReference>
<dbReference type="InterPro" id="IPR004101">
    <property type="entry name" value="Mur_ligase_C"/>
</dbReference>
<dbReference type="NCBIfam" id="TIGR01143">
    <property type="entry name" value="murF"/>
    <property type="match status" value="1"/>
</dbReference>
<dbReference type="SUPFAM" id="SSF63418">
    <property type="entry name" value="MurE/MurF N-terminal domain"/>
    <property type="match status" value="1"/>
</dbReference>
<dbReference type="SUPFAM" id="SSF53623">
    <property type="entry name" value="MurD-like peptide ligases, catalytic domain"/>
    <property type="match status" value="1"/>
</dbReference>
<keyword evidence="4 10" id="KW-0547">Nucleotide-binding</keyword>
<keyword evidence="8 10" id="KW-0131">Cell cycle</keyword>
<evidence type="ECO:0000313" key="16">
    <source>
        <dbReference type="Proteomes" id="UP001141259"/>
    </source>
</evidence>
<evidence type="ECO:0000256" key="4">
    <source>
        <dbReference type="ARBA" id="ARBA00022741"/>
    </source>
</evidence>
<comment type="pathway">
    <text evidence="10 11">Cell wall biogenesis; peptidoglycan biosynthesis.</text>
</comment>
<comment type="function">
    <text evidence="10 11">Involved in cell wall formation. Catalyzes the final step in the synthesis of UDP-N-acetylmuramoyl-pentapeptide, the precursor of murein.</text>
</comment>
<dbReference type="InterPro" id="IPR036615">
    <property type="entry name" value="Mur_ligase_C_dom_sf"/>
</dbReference>
<evidence type="ECO:0000256" key="9">
    <source>
        <dbReference type="ARBA" id="ARBA00023316"/>
    </source>
</evidence>
<dbReference type="InterPro" id="IPR035911">
    <property type="entry name" value="MurE/MurF_N"/>
</dbReference>
<evidence type="ECO:0000256" key="1">
    <source>
        <dbReference type="ARBA" id="ARBA00022490"/>
    </source>
</evidence>
<dbReference type="EMBL" id="JANYMP010000005">
    <property type="protein sequence ID" value="MCS7477832.1"/>
    <property type="molecule type" value="Genomic_DNA"/>
</dbReference>
<proteinExistence type="inferred from homology"/>
<evidence type="ECO:0000256" key="3">
    <source>
        <dbReference type="ARBA" id="ARBA00022618"/>
    </source>
</evidence>
<dbReference type="Gene3D" id="3.40.1390.10">
    <property type="entry name" value="MurE/MurF, N-terminal domain"/>
    <property type="match status" value="1"/>
</dbReference>
<dbReference type="RefSeq" id="WP_259623341.1">
    <property type="nucleotide sequence ID" value="NZ_JANYMP010000005.1"/>
</dbReference>
<keyword evidence="16" id="KW-1185">Reference proteome</keyword>
<keyword evidence="5 10" id="KW-0067">ATP-binding</keyword>
<dbReference type="InterPro" id="IPR005863">
    <property type="entry name" value="UDP-N-AcMur_synth"/>
</dbReference>
<reference evidence="15" key="1">
    <citation type="submission" date="2022-08" db="EMBL/GenBank/DDBJ databases">
        <authorList>
            <person name="Tistechok S."/>
            <person name="Samborskyy M."/>
            <person name="Roman I."/>
        </authorList>
    </citation>
    <scope>NUCLEOTIDE SEQUENCE</scope>
    <source>
        <strain evidence="15">DSM 103496</strain>
    </source>
</reference>
<gene>
    <name evidence="10" type="primary">murF</name>
    <name evidence="15" type="ORF">NZH93_13285</name>
</gene>
<feature type="domain" description="Mur ligase central" evidence="14">
    <location>
        <begin position="129"/>
        <end position="323"/>
    </location>
</feature>
<comment type="subcellular location">
    <subcellularLocation>
        <location evidence="10 11">Cytoplasm</location>
    </subcellularLocation>
</comment>
<feature type="binding site" evidence="10">
    <location>
        <begin position="131"/>
        <end position="137"/>
    </location>
    <ligand>
        <name>ATP</name>
        <dbReference type="ChEBI" id="CHEBI:30616"/>
    </ligand>
</feature>
<evidence type="ECO:0000256" key="11">
    <source>
        <dbReference type="RuleBase" id="RU004136"/>
    </source>
</evidence>
<dbReference type="GO" id="GO:0008360">
    <property type="term" value="P:regulation of cell shape"/>
    <property type="evidence" value="ECO:0007669"/>
    <property type="project" value="UniProtKB-KW"/>
</dbReference>
<dbReference type="Gene3D" id="3.90.190.20">
    <property type="entry name" value="Mur ligase, C-terminal domain"/>
    <property type="match status" value="1"/>
</dbReference>
<accession>A0A9X2VKP3</accession>
<evidence type="ECO:0000256" key="7">
    <source>
        <dbReference type="ARBA" id="ARBA00022984"/>
    </source>
</evidence>
<keyword evidence="6 10" id="KW-0133">Cell shape</keyword>
<keyword evidence="1 10" id="KW-0963">Cytoplasm</keyword>
<dbReference type="InterPro" id="IPR051046">
    <property type="entry name" value="MurCDEF_CellWall_CoF430Synth"/>
</dbReference>
<dbReference type="EC" id="6.3.2.10" evidence="10 11"/>
<name>A0A9X2VKP3_9PSEU</name>
<evidence type="ECO:0000259" key="12">
    <source>
        <dbReference type="Pfam" id="PF01225"/>
    </source>
</evidence>
<evidence type="ECO:0000256" key="8">
    <source>
        <dbReference type="ARBA" id="ARBA00023306"/>
    </source>
</evidence>
<comment type="similarity">
    <text evidence="10">Belongs to the MurCDEF family. MurF subfamily.</text>
</comment>
<dbReference type="SUPFAM" id="SSF53244">
    <property type="entry name" value="MurD-like peptide ligases, peptide-binding domain"/>
    <property type="match status" value="1"/>
</dbReference>
<evidence type="ECO:0000256" key="2">
    <source>
        <dbReference type="ARBA" id="ARBA00022598"/>
    </source>
</evidence>
<evidence type="ECO:0000256" key="6">
    <source>
        <dbReference type="ARBA" id="ARBA00022960"/>
    </source>
</evidence>
<evidence type="ECO:0000259" key="14">
    <source>
        <dbReference type="Pfam" id="PF08245"/>
    </source>
</evidence>
<keyword evidence="3 10" id="KW-0132">Cell division</keyword>
<dbReference type="InterPro" id="IPR013221">
    <property type="entry name" value="Mur_ligase_cen"/>
</dbReference>
<dbReference type="GO" id="GO:0005524">
    <property type="term" value="F:ATP binding"/>
    <property type="evidence" value="ECO:0007669"/>
    <property type="project" value="UniProtKB-UniRule"/>
</dbReference>
<dbReference type="PANTHER" id="PTHR43024">
    <property type="entry name" value="UDP-N-ACETYLMURAMOYL-TRIPEPTIDE--D-ALANYL-D-ALANINE LIGASE"/>
    <property type="match status" value="1"/>
</dbReference>
<dbReference type="PANTHER" id="PTHR43024:SF1">
    <property type="entry name" value="UDP-N-ACETYLMURAMOYL-TRIPEPTIDE--D-ALANYL-D-ALANINE LIGASE"/>
    <property type="match status" value="1"/>
</dbReference>
<dbReference type="GO" id="GO:0009252">
    <property type="term" value="P:peptidoglycan biosynthetic process"/>
    <property type="evidence" value="ECO:0007669"/>
    <property type="project" value="UniProtKB-UniRule"/>
</dbReference>
<comment type="catalytic activity">
    <reaction evidence="10 11">
        <text>D-alanyl-D-alanine + UDP-N-acetyl-alpha-D-muramoyl-L-alanyl-gamma-D-glutamyl-meso-2,6-diaminopimelate + ATP = UDP-N-acetyl-alpha-D-muramoyl-L-alanyl-gamma-D-glutamyl-meso-2,6-diaminopimeloyl-D-alanyl-D-alanine + ADP + phosphate + H(+)</text>
        <dbReference type="Rhea" id="RHEA:28374"/>
        <dbReference type="ChEBI" id="CHEBI:15378"/>
        <dbReference type="ChEBI" id="CHEBI:30616"/>
        <dbReference type="ChEBI" id="CHEBI:43474"/>
        <dbReference type="ChEBI" id="CHEBI:57822"/>
        <dbReference type="ChEBI" id="CHEBI:61386"/>
        <dbReference type="ChEBI" id="CHEBI:83905"/>
        <dbReference type="ChEBI" id="CHEBI:456216"/>
        <dbReference type="EC" id="6.3.2.10"/>
    </reaction>
</comment>
<dbReference type="GO" id="GO:0071555">
    <property type="term" value="P:cell wall organization"/>
    <property type="evidence" value="ECO:0007669"/>
    <property type="project" value="UniProtKB-KW"/>
</dbReference>
<comment type="caution">
    <text evidence="15">The sequence shown here is derived from an EMBL/GenBank/DDBJ whole genome shotgun (WGS) entry which is preliminary data.</text>
</comment>
<dbReference type="Gene3D" id="3.40.1190.10">
    <property type="entry name" value="Mur-like, catalytic domain"/>
    <property type="match status" value="1"/>
</dbReference>
<keyword evidence="2 10" id="KW-0436">Ligase</keyword>
<dbReference type="Pfam" id="PF01225">
    <property type="entry name" value="Mur_ligase"/>
    <property type="match status" value="1"/>
</dbReference>
<organism evidence="15 16">
    <name type="scientific">Umezawaea endophytica</name>
    <dbReference type="NCBI Taxonomy" id="1654476"/>
    <lineage>
        <taxon>Bacteria</taxon>
        <taxon>Bacillati</taxon>
        <taxon>Actinomycetota</taxon>
        <taxon>Actinomycetes</taxon>
        <taxon>Pseudonocardiales</taxon>
        <taxon>Pseudonocardiaceae</taxon>
        <taxon>Umezawaea</taxon>
    </lineage>
</organism>